<accession>A0AA36B710</accession>
<dbReference type="Proteomes" id="UP001162480">
    <property type="component" value="Chromosome 10"/>
</dbReference>
<organism evidence="1 2">
    <name type="scientific">Octopus vulgaris</name>
    <name type="common">Common octopus</name>
    <dbReference type="NCBI Taxonomy" id="6645"/>
    <lineage>
        <taxon>Eukaryota</taxon>
        <taxon>Metazoa</taxon>
        <taxon>Spiralia</taxon>
        <taxon>Lophotrochozoa</taxon>
        <taxon>Mollusca</taxon>
        <taxon>Cephalopoda</taxon>
        <taxon>Coleoidea</taxon>
        <taxon>Octopodiformes</taxon>
        <taxon>Octopoda</taxon>
        <taxon>Incirrata</taxon>
        <taxon>Octopodidae</taxon>
        <taxon>Octopus</taxon>
    </lineage>
</organism>
<gene>
    <name evidence="1" type="ORF">OCTVUL_1B024688</name>
</gene>
<name>A0AA36B710_OCTVU</name>
<proteinExistence type="predicted"/>
<sequence>MRLSFLSLMGTVHCESRDKISFAGRLNYSSYDQNVKRTLNVCNRTAVAVSTVDAAVAGGGACSGHLAKECDCEDDVGAINWNTDTYVQH</sequence>
<evidence type="ECO:0000313" key="2">
    <source>
        <dbReference type="Proteomes" id="UP001162480"/>
    </source>
</evidence>
<evidence type="ECO:0000313" key="1">
    <source>
        <dbReference type="EMBL" id="CAI9729070.1"/>
    </source>
</evidence>
<protein>
    <submittedName>
        <fullName evidence="1">Uncharacterized protein</fullName>
    </submittedName>
</protein>
<dbReference type="EMBL" id="OX597823">
    <property type="protein sequence ID" value="CAI9729070.1"/>
    <property type="molecule type" value="Genomic_DNA"/>
</dbReference>
<keyword evidence="2" id="KW-1185">Reference proteome</keyword>
<dbReference type="AlphaFoldDB" id="A0AA36B710"/>
<reference evidence="1" key="1">
    <citation type="submission" date="2023-08" db="EMBL/GenBank/DDBJ databases">
        <authorList>
            <person name="Alioto T."/>
            <person name="Alioto T."/>
            <person name="Gomez Garrido J."/>
        </authorList>
    </citation>
    <scope>NUCLEOTIDE SEQUENCE</scope>
</reference>